<dbReference type="InterPro" id="IPR007627">
    <property type="entry name" value="RNA_pol_sigma70_r2"/>
</dbReference>
<dbReference type="SUPFAM" id="SSF88659">
    <property type="entry name" value="Sigma3 and sigma4 domains of RNA polymerase sigma factors"/>
    <property type="match status" value="1"/>
</dbReference>
<dbReference type="AlphaFoldDB" id="A0A3P5XFX1"/>
<dbReference type="InterPro" id="IPR039425">
    <property type="entry name" value="RNA_pol_sigma-70-like"/>
</dbReference>
<dbReference type="Gene3D" id="1.10.1740.10">
    <property type="match status" value="1"/>
</dbReference>
<accession>A0A3P5XFX1</accession>
<dbReference type="InterPro" id="IPR036388">
    <property type="entry name" value="WH-like_DNA-bd_sf"/>
</dbReference>
<keyword evidence="2 6" id="KW-0805">Transcription regulation</keyword>
<keyword evidence="4 6" id="KW-0238">DNA-binding</keyword>
<name>A0A3P5XFX1_9RHOB</name>
<evidence type="ECO:0000256" key="6">
    <source>
        <dbReference type="RuleBase" id="RU000716"/>
    </source>
</evidence>
<evidence type="ECO:0000256" key="2">
    <source>
        <dbReference type="ARBA" id="ARBA00023015"/>
    </source>
</evidence>
<dbReference type="Gene3D" id="1.10.10.10">
    <property type="entry name" value="Winged helix-like DNA-binding domain superfamily/Winged helix DNA-binding domain"/>
    <property type="match status" value="1"/>
</dbReference>
<reference evidence="9 10" key="1">
    <citation type="submission" date="2018-11" db="EMBL/GenBank/DDBJ databases">
        <authorList>
            <person name="Criscuolo A."/>
        </authorList>
    </citation>
    <scope>NUCLEOTIDE SEQUENCE [LARGE SCALE GENOMIC DNA]</scope>
    <source>
        <strain evidence="9">ACIP111625</strain>
    </source>
</reference>
<dbReference type="NCBIfam" id="TIGR02937">
    <property type="entry name" value="sigma70-ECF"/>
    <property type="match status" value="1"/>
</dbReference>
<dbReference type="InterPro" id="IPR013249">
    <property type="entry name" value="RNA_pol_sigma70_r4_t2"/>
</dbReference>
<feature type="domain" description="RNA polymerase sigma factor 70 region 4 type 2" evidence="8">
    <location>
        <begin position="91"/>
        <end position="143"/>
    </location>
</feature>
<dbReference type="GO" id="GO:0016987">
    <property type="term" value="F:sigma factor activity"/>
    <property type="evidence" value="ECO:0007669"/>
    <property type="project" value="UniProtKB-KW"/>
</dbReference>
<dbReference type="Proteomes" id="UP000277498">
    <property type="component" value="Unassembled WGS sequence"/>
</dbReference>
<dbReference type="PANTHER" id="PTHR43133">
    <property type="entry name" value="RNA POLYMERASE ECF-TYPE SIGMA FACTO"/>
    <property type="match status" value="1"/>
</dbReference>
<evidence type="ECO:0000259" key="8">
    <source>
        <dbReference type="Pfam" id="PF08281"/>
    </source>
</evidence>
<dbReference type="InterPro" id="IPR013325">
    <property type="entry name" value="RNA_pol_sigma_r2"/>
</dbReference>
<dbReference type="GO" id="GO:0003677">
    <property type="term" value="F:DNA binding"/>
    <property type="evidence" value="ECO:0007669"/>
    <property type="project" value="UniProtKB-KW"/>
</dbReference>
<evidence type="ECO:0000256" key="5">
    <source>
        <dbReference type="ARBA" id="ARBA00023163"/>
    </source>
</evidence>
<dbReference type="Pfam" id="PF08281">
    <property type="entry name" value="Sigma70_r4_2"/>
    <property type="match status" value="1"/>
</dbReference>
<organism evidence="9 10">
    <name type="scientific">Pseudogemmobacter humi</name>
    <dbReference type="NCBI Taxonomy" id="2483812"/>
    <lineage>
        <taxon>Bacteria</taxon>
        <taxon>Pseudomonadati</taxon>
        <taxon>Pseudomonadota</taxon>
        <taxon>Alphaproteobacteria</taxon>
        <taxon>Rhodobacterales</taxon>
        <taxon>Paracoccaceae</taxon>
        <taxon>Pseudogemmobacter</taxon>
    </lineage>
</organism>
<dbReference type="PROSITE" id="PS01063">
    <property type="entry name" value="SIGMA70_ECF"/>
    <property type="match status" value="1"/>
</dbReference>
<evidence type="ECO:0000256" key="4">
    <source>
        <dbReference type="ARBA" id="ARBA00023125"/>
    </source>
</evidence>
<dbReference type="EMBL" id="UXAW01000120">
    <property type="protein sequence ID" value="VDC33651.1"/>
    <property type="molecule type" value="Genomic_DNA"/>
</dbReference>
<evidence type="ECO:0000259" key="7">
    <source>
        <dbReference type="Pfam" id="PF04542"/>
    </source>
</evidence>
<evidence type="ECO:0000256" key="1">
    <source>
        <dbReference type="ARBA" id="ARBA00010641"/>
    </source>
</evidence>
<keyword evidence="3 6" id="KW-0731">Sigma factor</keyword>
<evidence type="ECO:0000313" key="9">
    <source>
        <dbReference type="EMBL" id="VDC33651.1"/>
    </source>
</evidence>
<gene>
    <name evidence="9" type="primary">sigR_3</name>
    <name evidence="9" type="ORF">XINFAN_03961</name>
</gene>
<keyword evidence="5 6" id="KW-0804">Transcription</keyword>
<proteinExistence type="inferred from homology"/>
<dbReference type="PANTHER" id="PTHR43133:SF25">
    <property type="entry name" value="RNA POLYMERASE SIGMA FACTOR RFAY-RELATED"/>
    <property type="match status" value="1"/>
</dbReference>
<keyword evidence="10" id="KW-1185">Reference proteome</keyword>
<dbReference type="Pfam" id="PF04542">
    <property type="entry name" value="Sigma70_r2"/>
    <property type="match status" value="1"/>
</dbReference>
<evidence type="ECO:0000313" key="10">
    <source>
        <dbReference type="Proteomes" id="UP000277498"/>
    </source>
</evidence>
<protein>
    <recommendedName>
        <fullName evidence="6">RNA polymerase sigma factor</fullName>
    </recommendedName>
</protein>
<feature type="domain" description="RNA polymerase sigma-70 region 2" evidence="7">
    <location>
        <begin position="2"/>
        <end position="65"/>
    </location>
</feature>
<comment type="similarity">
    <text evidence="1 6">Belongs to the sigma-70 factor family. ECF subfamily.</text>
</comment>
<dbReference type="GO" id="GO:0006352">
    <property type="term" value="P:DNA-templated transcription initiation"/>
    <property type="evidence" value="ECO:0007669"/>
    <property type="project" value="InterPro"/>
</dbReference>
<evidence type="ECO:0000256" key="3">
    <source>
        <dbReference type="ARBA" id="ARBA00023082"/>
    </source>
</evidence>
<dbReference type="InterPro" id="IPR000838">
    <property type="entry name" value="RNA_pol_sigma70_ECF_CS"/>
</dbReference>
<dbReference type="InterPro" id="IPR013324">
    <property type="entry name" value="RNA_pol_sigma_r3/r4-like"/>
</dbReference>
<dbReference type="InterPro" id="IPR014284">
    <property type="entry name" value="RNA_pol_sigma-70_dom"/>
</dbReference>
<sequence>MHLPALRAFALGITRDPVLADDLVQETLLKAWSKFHLFEQGTKLRSWLFTILRNSLRTIQRKRAREVADVDDVLAGRLATKPAQEGNLVLREVEAALAKLPVEQREVLWLVGAMGFSIEEAAETCGCATGTIKSRANRGRRALAALLGMKAGESIELTDRATLAVMAGQPGRSG</sequence>
<dbReference type="SUPFAM" id="SSF88946">
    <property type="entry name" value="Sigma2 domain of RNA polymerase sigma factors"/>
    <property type="match status" value="1"/>
</dbReference>